<keyword evidence="1" id="KW-1133">Transmembrane helix</keyword>
<reference evidence="2" key="1">
    <citation type="submission" date="2020-04" db="EMBL/GenBank/DDBJ databases">
        <title>Nitratireductor sp. nov. isolated from mangrove soil.</title>
        <authorList>
            <person name="Ye Y."/>
        </authorList>
    </citation>
    <scope>NUCLEOTIDE SEQUENCE</scope>
    <source>
        <strain evidence="2">SY7</strain>
    </source>
</reference>
<organism evidence="2 3">
    <name type="scientific">Nitratireductor mangrovi</name>
    <dbReference type="NCBI Taxonomy" id="2599600"/>
    <lineage>
        <taxon>Bacteria</taxon>
        <taxon>Pseudomonadati</taxon>
        <taxon>Pseudomonadota</taxon>
        <taxon>Alphaproteobacteria</taxon>
        <taxon>Hyphomicrobiales</taxon>
        <taxon>Phyllobacteriaceae</taxon>
        <taxon>Nitratireductor</taxon>
    </lineage>
</organism>
<sequence length="386" mass="41893">MANDGRGRRNFLKLLGGGVVLAAGGGGLWAATRDPAAARKPWEAAGEGRNDARLTALSYALLAPNPHNRQPWLADLTGNDTVTLYCEPERRLPETDPFDRQITIGLGCFIELFVMAAAEHGFATEVQLFPEGEPQPRLDRRPVATLRLVSDPAIRPDPLFAHVLDRRSNKEAYDTSRPVADEALAAIAKAARSVRVAHTDDAGKVAALRSLAWAAMETELLTPEALKESVDLMRIGRAEIEANPDGIDLSGPLMEGLKLAGLLTREALLDPQSTAFRQQMPVLKEPFDTAVAFMWTTTAGNRRADQIAAGRDHLRLNLAATARGIAMQPLSQALQEYAEMKPHHEGMRAELGIGADETLQMLVRLGYGPAIKASPRWPLETRIGSA</sequence>
<evidence type="ECO:0000256" key="1">
    <source>
        <dbReference type="SAM" id="Phobius"/>
    </source>
</evidence>
<keyword evidence="1" id="KW-0812">Transmembrane</keyword>
<dbReference type="KEGG" id="niy:FQ775_02230"/>
<dbReference type="OrthoDB" id="8156917at2"/>
<dbReference type="Proteomes" id="UP000321389">
    <property type="component" value="Chromosome"/>
</dbReference>
<dbReference type="NCBIfam" id="NF047509">
    <property type="entry name" value="Rv3131_FMN_oxido"/>
    <property type="match status" value="1"/>
</dbReference>
<dbReference type="GO" id="GO:0016491">
    <property type="term" value="F:oxidoreductase activity"/>
    <property type="evidence" value="ECO:0007669"/>
    <property type="project" value="InterPro"/>
</dbReference>
<protein>
    <submittedName>
        <fullName evidence="2">Twin-arginine translocation pathway signal protein</fullName>
    </submittedName>
</protein>
<dbReference type="SUPFAM" id="SSF55469">
    <property type="entry name" value="FMN-dependent nitroreductase-like"/>
    <property type="match status" value="1"/>
</dbReference>
<proteinExistence type="predicted"/>
<dbReference type="InterPro" id="IPR000415">
    <property type="entry name" value="Nitroreductase-like"/>
</dbReference>
<accession>A0A5B8KUK5</accession>
<keyword evidence="3" id="KW-1185">Reference proteome</keyword>
<dbReference type="AlphaFoldDB" id="A0A5B8KUK5"/>
<dbReference type="Gene3D" id="3.40.109.10">
    <property type="entry name" value="NADH Oxidase"/>
    <property type="match status" value="1"/>
</dbReference>
<gene>
    <name evidence="2" type="ORF">FQ775_02230</name>
</gene>
<evidence type="ECO:0000313" key="2">
    <source>
        <dbReference type="EMBL" id="QDY99281.1"/>
    </source>
</evidence>
<feature type="transmembrane region" description="Helical" evidence="1">
    <location>
        <begin position="12"/>
        <end position="31"/>
    </location>
</feature>
<dbReference type="EMBL" id="CP042301">
    <property type="protein sequence ID" value="QDY99281.1"/>
    <property type="molecule type" value="Genomic_DNA"/>
</dbReference>
<dbReference type="PROSITE" id="PS51318">
    <property type="entry name" value="TAT"/>
    <property type="match status" value="1"/>
</dbReference>
<name>A0A5B8KUK5_9HYPH</name>
<dbReference type="InterPro" id="IPR006311">
    <property type="entry name" value="TAT_signal"/>
</dbReference>
<dbReference type="RefSeq" id="WP_146297931.1">
    <property type="nucleotide sequence ID" value="NZ_CP042301.2"/>
</dbReference>
<evidence type="ECO:0000313" key="3">
    <source>
        <dbReference type="Proteomes" id="UP000321389"/>
    </source>
</evidence>
<keyword evidence="1" id="KW-0472">Membrane</keyword>